<dbReference type="InterPro" id="IPR050584">
    <property type="entry name" value="Cholesterol_7-desaturase"/>
</dbReference>
<keyword evidence="3 7" id="KW-0560">Oxidoreductase</keyword>
<dbReference type="InterPro" id="IPR036922">
    <property type="entry name" value="Rieske_2Fe-2S_sf"/>
</dbReference>
<keyword evidence="7" id="KW-0503">Monooxygenase</keyword>
<dbReference type="EMBL" id="JACBYR010000001">
    <property type="protein sequence ID" value="NYE81742.1"/>
    <property type="molecule type" value="Genomic_DNA"/>
</dbReference>
<dbReference type="SUPFAM" id="SSF50022">
    <property type="entry name" value="ISP domain"/>
    <property type="match status" value="1"/>
</dbReference>
<evidence type="ECO:0000256" key="4">
    <source>
        <dbReference type="ARBA" id="ARBA00023004"/>
    </source>
</evidence>
<sequence>MELVKNAWYVCAWPKEIRAGELLARKICGESLVFFRDDAGEVAALEDRCCHRELPLSKGRIEGGTIRCGYHGLRFNGEGKCVECPMQERIPPAATVRKYPTVLRHGWVWVWPGNPQLADEGAIPEIFARNDHRGWTSCGDVTFVKGNYQLISDNLLDLTHETYVHSTSLGSQHVVEHPIHVSHDDRSVTVQRLMPDHEPAPFWKAMLFEKLGRHVNADRWQVVNFIPPANIVLDVGVAPAGSGALHGDRSAGVEGCNLNAITPADDESTWYFWAFSRNFNQADADLSRKILQSVAGIFDEDKDAIEAVQAKMKEQPDRETMSLVTDKGQLIARRLVKGLIESEHTRKASA</sequence>
<gene>
    <name evidence="7" type="ORF">FHW18_001013</name>
</gene>
<dbReference type="GO" id="GO:0018489">
    <property type="term" value="F:vanillate monooxygenase activity"/>
    <property type="evidence" value="ECO:0007669"/>
    <property type="project" value="UniProtKB-EC"/>
</dbReference>
<dbReference type="Gene3D" id="2.102.10.10">
    <property type="entry name" value="Rieske [2Fe-2S] iron-sulphur domain"/>
    <property type="match status" value="1"/>
</dbReference>
<keyword evidence="1" id="KW-0001">2Fe-2S</keyword>
<dbReference type="GO" id="GO:0008168">
    <property type="term" value="F:methyltransferase activity"/>
    <property type="evidence" value="ECO:0007669"/>
    <property type="project" value="UniProtKB-KW"/>
</dbReference>
<comment type="caution">
    <text evidence="7">The sequence shown here is derived from an EMBL/GenBank/DDBJ whole genome shotgun (WGS) entry which is preliminary data.</text>
</comment>
<reference evidence="7 8" key="1">
    <citation type="submission" date="2020-07" db="EMBL/GenBank/DDBJ databases">
        <title>Genomic Encyclopedia of Type Strains, Phase IV (KMG-V): Genome sequencing to study the core and pangenomes of soil and plant-associated prokaryotes.</title>
        <authorList>
            <person name="Whitman W."/>
        </authorList>
    </citation>
    <scope>NUCLEOTIDE SEQUENCE [LARGE SCALE GENOMIC DNA]</scope>
    <source>
        <strain evidence="7 8">SAS40</strain>
    </source>
</reference>
<dbReference type="EC" id="1.14.13.82" evidence="7"/>
<protein>
    <submittedName>
        <fullName evidence="7">Vanillate O-demethylase monooxygenase subunit</fullName>
        <ecNumber evidence="7">1.14.13.82</ecNumber>
    </submittedName>
</protein>
<dbReference type="GO" id="GO:0046872">
    <property type="term" value="F:metal ion binding"/>
    <property type="evidence" value="ECO:0007669"/>
    <property type="project" value="UniProtKB-KW"/>
</dbReference>
<dbReference type="RefSeq" id="WP_179583962.1">
    <property type="nucleotide sequence ID" value="NZ_JACBYR010000001.1"/>
</dbReference>
<evidence type="ECO:0000259" key="6">
    <source>
        <dbReference type="PROSITE" id="PS51296"/>
    </source>
</evidence>
<dbReference type="GO" id="GO:0051537">
    <property type="term" value="F:2 iron, 2 sulfur cluster binding"/>
    <property type="evidence" value="ECO:0007669"/>
    <property type="project" value="UniProtKB-KW"/>
</dbReference>
<dbReference type="Pfam" id="PF19112">
    <property type="entry name" value="VanA_C"/>
    <property type="match status" value="1"/>
</dbReference>
<accession>A0A7Y9IRN9</accession>
<evidence type="ECO:0000256" key="5">
    <source>
        <dbReference type="ARBA" id="ARBA00023014"/>
    </source>
</evidence>
<keyword evidence="7" id="KW-0489">Methyltransferase</keyword>
<dbReference type="AlphaFoldDB" id="A0A7Y9IRN9"/>
<feature type="domain" description="Rieske" evidence="6">
    <location>
        <begin position="8"/>
        <end position="110"/>
    </location>
</feature>
<evidence type="ECO:0000313" key="7">
    <source>
        <dbReference type="EMBL" id="NYE81742.1"/>
    </source>
</evidence>
<dbReference type="GO" id="GO:0032259">
    <property type="term" value="P:methylation"/>
    <property type="evidence" value="ECO:0007669"/>
    <property type="project" value="UniProtKB-KW"/>
</dbReference>
<dbReference type="Pfam" id="PF00355">
    <property type="entry name" value="Rieske"/>
    <property type="match status" value="1"/>
</dbReference>
<dbReference type="PANTHER" id="PTHR21266">
    <property type="entry name" value="IRON-SULFUR DOMAIN CONTAINING PROTEIN"/>
    <property type="match status" value="1"/>
</dbReference>
<keyword evidence="5" id="KW-0411">Iron-sulfur</keyword>
<dbReference type="SUPFAM" id="SSF55961">
    <property type="entry name" value="Bet v1-like"/>
    <property type="match status" value="1"/>
</dbReference>
<dbReference type="PROSITE" id="PS51296">
    <property type="entry name" value="RIESKE"/>
    <property type="match status" value="1"/>
</dbReference>
<keyword evidence="7" id="KW-0808">Transferase</keyword>
<keyword evidence="8" id="KW-1185">Reference proteome</keyword>
<proteinExistence type="predicted"/>
<organism evidence="7 8">
    <name type="scientific">Pigmentiphaga litoralis</name>
    <dbReference type="NCBI Taxonomy" id="516702"/>
    <lineage>
        <taxon>Bacteria</taxon>
        <taxon>Pseudomonadati</taxon>
        <taxon>Pseudomonadota</taxon>
        <taxon>Betaproteobacteria</taxon>
        <taxon>Burkholderiales</taxon>
        <taxon>Alcaligenaceae</taxon>
        <taxon>Pigmentiphaga</taxon>
    </lineage>
</organism>
<dbReference type="InterPro" id="IPR044043">
    <property type="entry name" value="VanA_C_cat"/>
</dbReference>
<evidence type="ECO:0000256" key="3">
    <source>
        <dbReference type="ARBA" id="ARBA00023002"/>
    </source>
</evidence>
<dbReference type="InterPro" id="IPR017941">
    <property type="entry name" value="Rieske_2Fe-2S"/>
</dbReference>
<evidence type="ECO:0000256" key="1">
    <source>
        <dbReference type="ARBA" id="ARBA00022714"/>
    </source>
</evidence>
<evidence type="ECO:0000256" key="2">
    <source>
        <dbReference type="ARBA" id="ARBA00022723"/>
    </source>
</evidence>
<dbReference type="CDD" id="cd08878">
    <property type="entry name" value="RHO_alpha_C_DMO-like"/>
    <property type="match status" value="1"/>
</dbReference>
<name>A0A7Y9IRN9_9BURK</name>
<dbReference type="PANTHER" id="PTHR21266:SF60">
    <property type="entry name" value="3-KETOSTEROID-9-ALPHA-MONOOXYGENASE, OXYGENASE COMPONENT"/>
    <property type="match status" value="1"/>
</dbReference>
<evidence type="ECO:0000313" key="8">
    <source>
        <dbReference type="Proteomes" id="UP000542125"/>
    </source>
</evidence>
<keyword evidence="4" id="KW-0408">Iron</keyword>
<dbReference type="Gene3D" id="3.90.380.10">
    <property type="entry name" value="Naphthalene 1,2-dioxygenase Alpha Subunit, Chain A, domain 1"/>
    <property type="match status" value="1"/>
</dbReference>
<keyword evidence="2" id="KW-0479">Metal-binding</keyword>
<dbReference type="Proteomes" id="UP000542125">
    <property type="component" value="Unassembled WGS sequence"/>
</dbReference>